<dbReference type="AlphaFoldDB" id="A0A803LUJ8"/>
<protein>
    <recommendedName>
        <fullName evidence="4">Palmitoyl-protein thioesterase 1</fullName>
    </recommendedName>
</protein>
<reference evidence="2" key="1">
    <citation type="journal article" date="2017" name="Nature">
        <title>The genome of Chenopodium quinoa.</title>
        <authorList>
            <person name="Jarvis D.E."/>
            <person name="Ho Y.S."/>
            <person name="Lightfoot D.J."/>
            <person name="Schmoeckel S.M."/>
            <person name="Li B."/>
            <person name="Borm T.J.A."/>
            <person name="Ohyanagi H."/>
            <person name="Mineta K."/>
            <person name="Michell C.T."/>
            <person name="Saber N."/>
            <person name="Kharbatia N.M."/>
            <person name="Rupper R.R."/>
            <person name="Sharp A.R."/>
            <person name="Dally N."/>
            <person name="Boughton B.A."/>
            <person name="Woo Y.H."/>
            <person name="Gao G."/>
            <person name="Schijlen E.G.W.M."/>
            <person name="Guo X."/>
            <person name="Momin A.A."/>
            <person name="Negrao S."/>
            <person name="Al-Babili S."/>
            <person name="Gehring C."/>
            <person name="Roessner U."/>
            <person name="Jung C."/>
            <person name="Murphy K."/>
            <person name="Arold S.T."/>
            <person name="Gojobori T."/>
            <person name="van der Linden C.G."/>
            <person name="van Loo E.N."/>
            <person name="Jellen E.N."/>
            <person name="Maughan P.J."/>
            <person name="Tester M."/>
        </authorList>
    </citation>
    <scope>NUCLEOTIDE SEQUENCE [LARGE SCALE GENOMIC DNA]</scope>
    <source>
        <strain evidence="2">cv. PI 614886</strain>
    </source>
</reference>
<keyword evidence="3" id="KW-1185">Reference proteome</keyword>
<keyword evidence="1" id="KW-0378">Hydrolase</keyword>
<dbReference type="PANTHER" id="PTHR11247">
    <property type="entry name" value="PALMITOYL-PROTEIN THIOESTERASE/DOLICHYLDIPHOSPHATASE 1"/>
    <property type="match status" value="1"/>
</dbReference>
<reference evidence="2" key="2">
    <citation type="submission" date="2021-03" db="UniProtKB">
        <authorList>
            <consortium name="EnsemblPlants"/>
        </authorList>
    </citation>
    <scope>IDENTIFICATION</scope>
</reference>
<dbReference type="Gramene" id="AUR62018892-RA">
    <property type="protein sequence ID" value="AUR62018892-RA:cds"/>
    <property type="gene ID" value="AUR62018892"/>
</dbReference>
<dbReference type="OMA" id="SELNEGY"/>
<evidence type="ECO:0008006" key="4">
    <source>
        <dbReference type="Google" id="ProtNLM"/>
    </source>
</evidence>
<dbReference type="EnsemblPlants" id="AUR62018892-RA">
    <property type="protein sequence ID" value="AUR62018892-RA:cds"/>
    <property type="gene ID" value="AUR62018892"/>
</dbReference>
<dbReference type="InterPro" id="IPR029058">
    <property type="entry name" value="AB_hydrolase_fold"/>
</dbReference>
<evidence type="ECO:0000313" key="2">
    <source>
        <dbReference type="EnsemblPlants" id="AUR62018892-RA:cds"/>
    </source>
</evidence>
<evidence type="ECO:0000256" key="1">
    <source>
        <dbReference type="ARBA" id="ARBA00022801"/>
    </source>
</evidence>
<dbReference type="Gene3D" id="3.40.50.1820">
    <property type="entry name" value="alpha/beta hydrolase"/>
    <property type="match status" value="2"/>
</dbReference>
<name>A0A803LUJ8_CHEQI</name>
<evidence type="ECO:0000313" key="3">
    <source>
        <dbReference type="Proteomes" id="UP000596660"/>
    </source>
</evidence>
<sequence length="199" mass="22230">EGNGGLRSWLLPLQDQVTVACSKVKQMKELNKGFHIVGLSQGNLIARGIIEFCDGIPPVRNFISLAGPHAGIASAPSYPFDRDKALNPKETSWFGYYPDGSFCSVFPPQQTKLYVDDWIGLKALDDAGKVKYVSLPGTHLVMSQDDMKKYIVPYLKDSKIVQQNYRSGTLLETQTDDNRYCSNELNAVMLKRKQTHDIS</sequence>
<dbReference type="GO" id="GO:0016790">
    <property type="term" value="F:thiolester hydrolase activity"/>
    <property type="evidence" value="ECO:0007669"/>
    <property type="project" value="TreeGrafter"/>
</dbReference>
<dbReference type="Proteomes" id="UP000596660">
    <property type="component" value="Unplaced"/>
</dbReference>
<dbReference type="SUPFAM" id="SSF53474">
    <property type="entry name" value="alpha/beta-Hydrolases"/>
    <property type="match status" value="1"/>
</dbReference>
<organism evidence="2 3">
    <name type="scientific">Chenopodium quinoa</name>
    <name type="common">Quinoa</name>
    <dbReference type="NCBI Taxonomy" id="63459"/>
    <lineage>
        <taxon>Eukaryota</taxon>
        <taxon>Viridiplantae</taxon>
        <taxon>Streptophyta</taxon>
        <taxon>Embryophyta</taxon>
        <taxon>Tracheophyta</taxon>
        <taxon>Spermatophyta</taxon>
        <taxon>Magnoliopsida</taxon>
        <taxon>eudicotyledons</taxon>
        <taxon>Gunneridae</taxon>
        <taxon>Pentapetalae</taxon>
        <taxon>Caryophyllales</taxon>
        <taxon>Chenopodiaceae</taxon>
        <taxon>Chenopodioideae</taxon>
        <taxon>Atripliceae</taxon>
        <taxon>Chenopodium</taxon>
    </lineage>
</organism>
<dbReference type="PANTHER" id="PTHR11247:SF8">
    <property type="entry name" value="PALMITOYL-PROTEIN THIOESTERASE 1"/>
    <property type="match status" value="1"/>
</dbReference>
<dbReference type="Pfam" id="PF02089">
    <property type="entry name" value="Palm_thioest"/>
    <property type="match status" value="2"/>
</dbReference>
<accession>A0A803LUJ8</accession>
<proteinExistence type="predicted"/>